<organism evidence="3 4">
    <name type="scientific">candidate division KSB3 bacterium</name>
    <dbReference type="NCBI Taxonomy" id="2044937"/>
    <lineage>
        <taxon>Bacteria</taxon>
        <taxon>candidate division KSB3</taxon>
    </lineage>
</organism>
<dbReference type="SMART" id="SM01259">
    <property type="entry name" value="LAB_N"/>
    <property type="match status" value="1"/>
</dbReference>
<dbReference type="InterPro" id="IPR011499">
    <property type="entry name" value="Lipid_A_biosynth_N"/>
</dbReference>
<protein>
    <recommendedName>
        <fullName evidence="2">Lipid A biosynthesis N-terminal domain-containing protein</fullName>
    </recommendedName>
</protein>
<dbReference type="AlphaFoldDB" id="A0A2G6KD68"/>
<keyword evidence="1" id="KW-0472">Membrane</keyword>
<gene>
    <name evidence="3" type="ORF">CSA56_10850</name>
</gene>
<dbReference type="EMBL" id="PDSK01000096">
    <property type="protein sequence ID" value="PIE33607.1"/>
    <property type="molecule type" value="Genomic_DNA"/>
</dbReference>
<feature type="domain" description="Lipid A biosynthesis N-terminal" evidence="2">
    <location>
        <begin position="19"/>
        <end position="90"/>
    </location>
</feature>
<dbReference type="GO" id="GO:0008915">
    <property type="term" value="F:lipid-A-disaccharide synthase activity"/>
    <property type="evidence" value="ECO:0007669"/>
    <property type="project" value="InterPro"/>
</dbReference>
<keyword evidence="1" id="KW-0812">Transmembrane</keyword>
<accession>A0A2G6KD68</accession>
<dbReference type="GO" id="GO:0009245">
    <property type="term" value="P:lipid A biosynthetic process"/>
    <property type="evidence" value="ECO:0007669"/>
    <property type="project" value="InterPro"/>
</dbReference>
<evidence type="ECO:0000313" key="3">
    <source>
        <dbReference type="EMBL" id="PIE33607.1"/>
    </source>
</evidence>
<reference evidence="3 4" key="1">
    <citation type="submission" date="2017-10" db="EMBL/GenBank/DDBJ databases">
        <title>Novel microbial diversity and functional potential in the marine mammal oral microbiome.</title>
        <authorList>
            <person name="Dudek N.K."/>
            <person name="Sun C.L."/>
            <person name="Burstein D."/>
            <person name="Kantor R.S."/>
            <person name="Aliaga Goltsman D.S."/>
            <person name="Bik E.M."/>
            <person name="Thomas B.C."/>
            <person name="Banfield J.F."/>
            <person name="Relman D.A."/>
        </authorList>
    </citation>
    <scope>NUCLEOTIDE SEQUENCE [LARGE SCALE GENOMIC DNA]</scope>
    <source>
        <strain evidence="3">DOLJORAL78_47_16</strain>
    </source>
</reference>
<proteinExistence type="predicted"/>
<dbReference type="Gene3D" id="1.20.1280.290">
    <property type="match status" value="1"/>
</dbReference>
<feature type="transmembrane region" description="Helical" evidence="1">
    <location>
        <begin position="72"/>
        <end position="92"/>
    </location>
</feature>
<dbReference type="GO" id="GO:0016020">
    <property type="term" value="C:membrane"/>
    <property type="evidence" value="ECO:0007669"/>
    <property type="project" value="GOC"/>
</dbReference>
<feature type="transmembrane region" description="Helical" evidence="1">
    <location>
        <begin position="49"/>
        <end position="66"/>
    </location>
</feature>
<evidence type="ECO:0000256" key="1">
    <source>
        <dbReference type="SAM" id="Phobius"/>
    </source>
</evidence>
<comment type="caution">
    <text evidence="3">The sequence shown here is derived from an EMBL/GenBank/DDBJ whole genome shotgun (WGS) entry which is preliminary data.</text>
</comment>
<dbReference type="Proteomes" id="UP000230821">
    <property type="component" value="Unassembled WGS sequence"/>
</dbReference>
<sequence>MFQITILGWVFDVDLWVIMGLFAQGMFFMRFFIQWIISERRRKSTVPPAFWVFSVLGGTMLFIYAFHRRDLVIMLGQAGGLVIYARNLMLIYNESRRTRCAQEES</sequence>
<feature type="transmembrane region" description="Helical" evidence="1">
    <location>
        <begin position="15"/>
        <end position="37"/>
    </location>
</feature>
<name>A0A2G6KD68_9BACT</name>
<evidence type="ECO:0000313" key="4">
    <source>
        <dbReference type="Proteomes" id="UP000230821"/>
    </source>
</evidence>
<evidence type="ECO:0000259" key="2">
    <source>
        <dbReference type="SMART" id="SM01259"/>
    </source>
</evidence>
<dbReference type="Pfam" id="PF07578">
    <property type="entry name" value="LAB_N"/>
    <property type="match status" value="1"/>
</dbReference>
<keyword evidence="1" id="KW-1133">Transmembrane helix</keyword>